<dbReference type="EMBL" id="RBNR01000023">
    <property type="protein sequence ID" value="RML47425.1"/>
    <property type="molecule type" value="Genomic_DNA"/>
</dbReference>
<sequence>MAGAVKKVAQVVVGAAVGFAQGGPWGAVAGAALAFYASQQQEKLSTGSSVRNSEPAAQTVRSSKAPVRFILGKASTGGVLVWAQEQAGAQGEGEWIHMVYVLAEGRIAGIDAIFLGEQPITDFGDSVSHELVVDPTQVNTFLKANCPDWKDSQIGRGLSYVRLSLRYSAEKFPSGIPDVRFQVRGDVDVYDPRTGKNAFTENTALHLLWYLRNRCGVPDDEIIMQSFASGANVCDEAVINADGTGGIRYRTGCVIGADEPRTQVQQKLEAACGGKLIRVGGRWMLQVGAYYGPYDFEITEDMVVGTISGTTEPGNDAAINTVRGTFIDPSQSWTETDYPEVSVEEWVAEDGGEAAETLSFSYVNDPYQPQRLANIELRRRRAGGSLTIPMNFAGYNCRPGRVVRVNLPTLNILGEFIVTDWAMGAKEACSVSVSQYDQQIFDDAVGEPYNPLGFISLPTGGLGTPTGLMWMSDSSAEVVQGTLSWTMPAGIVTECSVVVRQGNRVIQAHTVPAPGVQQSINGLPSGMYSLSVSARGPLARSGEASININVDGPPIPETCVIYSSFNSITLVPGNLLYHLNGGTYEYFYSTKRDTSAANATYLGQGLSFTHTGLAFATNYFYYVRASNAYGKSDFLFVVASTSSDVGEIMDVIGGQIGETELSDLVRDKIELITSNGKGSVNDRITDAKKEMESLIADVTDALVYDKDKVGGYKTGQIVRQGQSLYQARKDVPTDASGASAPPNATYWQDIGTLLQTANALASQVERNRTDIVQTGKDITAQAERINAVNTKITDPDTGLTANAKGLSSLKSAVQQIGTDLSATAQKVDGVTVQINPDLTGDDAWNIGEETVYAGTVTIQSVSAEANLAQAQRTDLVVASIGNTNASLLTEQIARATADSALSQRIETTLAQVGQTNAALVSEQTARATADSALGQRVDSTQVQLGETSAAVSTISRAQAKTDGGLSAMSSIKTQVSVDGYTYLASLGVGVENDKGVVTSQILLAASRVAIFDPNVSGSVKPLLVTQGNQVFINDAVINKAFIQELVLGMTITSKALAPNGKPVLKIDFQTGLMERNSGGNGMRREETANYDRYWDEQTGVLVIEIGQLS</sequence>
<organism evidence="3 4">
    <name type="scientific">Pseudomonas syringae pv. ribicola</name>
    <dbReference type="NCBI Taxonomy" id="55398"/>
    <lineage>
        <taxon>Bacteria</taxon>
        <taxon>Pseudomonadati</taxon>
        <taxon>Pseudomonadota</taxon>
        <taxon>Gammaproteobacteria</taxon>
        <taxon>Pseudomonadales</taxon>
        <taxon>Pseudomonadaceae</taxon>
        <taxon>Pseudomonas</taxon>
    </lineage>
</organism>
<dbReference type="InterPro" id="IPR013783">
    <property type="entry name" value="Ig-like_fold"/>
</dbReference>
<dbReference type="Gene3D" id="2.60.40.10">
    <property type="entry name" value="Immunoglobulins"/>
    <property type="match status" value="1"/>
</dbReference>
<dbReference type="PANTHER" id="PTHR36251:SF2">
    <property type="entry name" value="GIFSY-2 PROPHAGE HOST SPECIFICITY PROTEIN J, PHAGE LAMBDA"/>
    <property type="match status" value="1"/>
</dbReference>
<feature type="domain" description="Tip attachment protein J second Ig-like" evidence="2">
    <location>
        <begin position="556"/>
        <end position="652"/>
    </location>
</feature>
<dbReference type="Pfam" id="PF24489">
    <property type="entry name" value="Ig_J_second"/>
    <property type="match status" value="1"/>
</dbReference>
<evidence type="ECO:0000313" key="3">
    <source>
        <dbReference type="EMBL" id="RML47425.1"/>
    </source>
</evidence>
<reference evidence="3 4" key="1">
    <citation type="submission" date="2018-08" db="EMBL/GenBank/DDBJ databases">
        <title>Recombination of ecologically and evolutionarily significant loci maintains genetic cohesion in the Pseudomonas syringae species complex.</title>
        <authorList>
            <person name="Dillon M."/>
            <person name="Thakur S."/>
            <person name="Almeida R.N.D."/>
            <person name="Weir B.S."/>
            <person name="Guttman D.S."/>
        </authorList>
    </citation>
    <scope>NUCLEOTIDE SEQUENCE [LARGE SCALE GENOMIC DNA]</scope>
    <source>
        <strain evidence="3 4">ICMP 3883</strain>
    </source>
</reference>
<dbReference type="PANTHER" id="PTHR36251">
    <property type="entry name" value="FELS-1 PROPHAGE HOST SPECIFICITY PROTEIN-RELATED"/>
    <property type="match status" value="1"/>
</dbReference>
<dbReference type="SUPFAM" id="SSF49265">
    <property type="entry name" value="Fibronectin type III"/>
    <property type="match status" value="1"/>
</dbReference>
<accession>A0A3M2W7S7</accession>
<dbReference type="Proteomes" id="UP000280292">
    <property type="component" value="Unassembled WGS sequence"/>
</dbReference>
<dbReference type="InterPro" id="IPR057587">
    <property type="entry name" value="GpJ_Ig_second"/>
</dbReference>
<dbReference type="Pfam" id="PF09327">
    <property type="entry name" value="Phage_Tail_Tip"/>
    <property type="match status" value="1"/>
</dbReference>
<dbReference type="AlphaFoldDB" id="A0A3M2W7S7"/>
<protein>
    <submittedName>
        <fullName evidence="3">Host specificity protein J</fullName>
    </submittedName>
</protein>
<dbReference type="RefSeq" id="WP_122291637.1">
    <property type="nucleotide sequence ID" value="NZ_RBNR01000023.1"/>
</dbReference>
<comment type="caution">
    <text evidence="3">The sequence shown here is derived from an EMBL/GenBank/DDBJ whole genome shotgun (WGS) entry which is preliminary data.</text>
</comment>
<feature type="domain" description="Tip attachment protein J central straight fiber" evidence="1">
    <location>
        <begin position="951"/>
        <end position="1077"/>
    </location>
</feature>
<dbReference type="InterPro" id="IPR053171">
    <property type="entry name" value="Viral_Tip_Attach_Protein"/>
</dbReference>
<name>A0A3M2W7S7_PSESI</name>
<evidence type="ECO:0000259" key="2">
    <source>
        <dbReference type="Pfam" id="PF24489"/>
    </source>
</evidence>
<dbReference type="InterPro" id="IPR036116">
    <property type="entry name" value="FN3_sf"/>
</dbReference>
<proteinExistence type="predicted"/>
<dbReference type="Gene3D" id="1.20.5.340">
    <property type="match status" value="1"/>
</dbReference>
<dbReference type="InterPro" id="IPR015406">
    <property type="entry name" value="GpJ_CSF"/>
</dbReference>
<evidence type="ECO:0000313" key="4">
    <source>
        <dbReference type="Proteomes" id="UP000280292"/>
    </source>
</evidence>
<evidence type="ECO:0000259" key="1">
    <source>
        <dbReference type="Pfam" id="PF09327"/>
    </source>
</evidence>
<gene>
    <name evidence="3" type="ORF">ALQ95_03915</name>
</gene>